<protein>
    <submittedName>
        <fullName evidence="1">Uncharacterized protein</fullName>
    </submittedName>
</protein>
<name>A0ABV8HEJ5_9FLAO</name>
<evidence type="ECO:0000313" key="2">
    <source>
        <dbReference type="Proteomes" id="UP001595793"/>
    </source>
</evidence>
<evidence type="ECO:0000313" key="1">
    <source>
        <dbReference type="EMBL" id="MFC4029312.1"/>
    </source>
</evidence>
<sequence>MANFYRILVLSIIFGLTLVSCKQNKVEGILIDHTLYENQSFSKNQELIQLIKKTLNKDEEALAKLNDFWCGGGAGCYDLGFIFTQIIYRIGEQDFIKMVEKLSYEKVKGLKWWIMLGLEYGDNDKDGKMDHRKIENEFPELLSLIKSKQENE</sequence>
<organism evidence="1 2">
    <name type="scientific">Zunongwangia endophytica</name>
    <dbReference type="NCBI Taxonomy" id="1808945"/>
    <lineage>
        <taxon>Bacteria</taxon>
        <taxon>Pseudomonadati</taxon>
        <taxon>Bacteroidota</taxon>
        <taxon>Flavobacteriia</taxon>
        <taxon>Flavobacteriales</taxon>
        <taxon>Flavobacteriaceae</taxon>
        <taxon>Zunongwangia</taxon>
    </lineage>
</organism>
<dbReference type="Proteomes" id="UP001595793">
    <property type="component" value="Unassembled WGS sequence"/>
</dbReference>
<reference evidence="2" key="1">
    <citation type="journal article" date="2019" name="Int. J. Syst. Evol. Microbiol.">
        <title>The Global Catalogue of Microorganisms (GCM) 10K type strain sequencing project: providing services to taxonomists for standard genome sequencing and annotation.</title>
        <authorList>
            <consortium name="The Broad Institute Genomics Platform"/>
            <consortium name="The Broad Institute Genome Sequencing Center for Infectious Disease"/>
            <person name="Wu L."/>
            <person name="Ma J."/>
        </authorList>
    </citation>
    <scope>NUCLEOTIDE SEQUENCE [LARGE SCALE GENOMIC DNA]</scope>
    <source>
        <strain evidence="2">CECT 9128</strain>
    </source>
</reference>
<dbReference type="RefSeq" id="WP_290230818.1">
    <property type="nucleotide sequence ID" value="NZ_JAUFPZ010000002.1"/>
</dbReference>
<accession>A0ABV8HEJ5</accession>
<dbReference type="EMBL" id="JBHSAS010000031">
    <property type="protein sequence ID" value="MFC4029312.1"/>
    <property type="molecule type" value="Genomic_DNA"/>
</dbReference>
<comment type="caution">
    <text evidence="1">The sequence shown here is derived from an EMBL/GenBank/DDBJ whole genome shotgun (WGS) entry which is preliminary data.</text>
</comment>
<dbReference type="PROSITE" id="PS51257">
    <property type="entry name" value="PROKAR_LIPOPROTEIN"/>
    <property type="match status" value="1"/>
</dbReference>
<proteinExistence type="predicted"/>
<keyword evidence="2" id="KW-1185">Reference proteome</keyword>
<gene>
    <name evidence="1" type="ORF">ACFOS1_17975</name>
</gene>